<gene>
    <name evidence="3" type="ORF">R1sor_000624</name>
</gene>
<accession>A0ABD3GW08</accession>
<evidence type="ECO:0000259" key="2">
    <source>
        <dbReference type="PROSITE" id="PS50097"/>
    </source>
</evidence>
<dbReference type="InterPro" id="IPR000210">
    <property type="entry name" value="BTB/POZ_dom"/>
</dbReference>
<dbReference type="Proteomes" id="UP001633002">
    <property type="component" value="Unassembled WGS sequence"/>
</dbReference>
<evidence type="ECO:0000313" key="4">
    <source>
        <dbReference type="Proteomes" id="UP001633002"/>
    </source>
</evidence>
<protein>
    <recommendedName>
        <fullName evidence="2">BTB domain-containing protein</fullName>
    </recommendedName>
</protein>
<dbReference type="SMART" id="SM00225">
    <property type="entry name" value="BTB"/>
    <property type="match status" value="1"/>
</dbReference>
<name>A0ABD3GW08_9MARC</name>
<feature type="domain" description="BTB" evidence="2">
    <location>
        <begin position="45"/>
        <end position="112"/>
    </location>
</feature>
<dbReference type="SUPFAM" id="SSF54695">
    <property type="entry name" value="POZ domain"/>
    <property type="match status" value="1"/>
</dbReference>
<dbReference type="Gene3D" id="3.30.710.10">
    <property type="entry name" value="Potassium Channel Kv1.1, Chain A"/>
    <property type="match status" value="1"/>
</dbReference>
<sequence>MNKRKVVGVHHLPRIRDFSETPSLSNDLFFLRNYEVSPLCKDFRGDIKFVGSNGEEVYAHKFILVERSMVFRGMFDVDMGKESGIVKCPDVGAPVLRSMVNFCYTADIEFTEEAPAVELLKIAHTYHIDYLKVVCEDQLVGDIDKESFCRLLMLARKYDAKLLSEELEEYFRVSFDDVYPVFAKRLCRDDL</sequence>
<dbReference type="AlphaFoldDB" id="A0ABD3GW08"/>
<evidence type="ECO:0000256" key="1">
    <source>
        <dbReference type="ARBA" id="ARBA00004906"/>
    </source>
</evidence>
<dbReference type="InterPro" id="IPR011333">
    <property type="entry name" value="SKP1/BTB/POZ_sf"/>
</dbReference>
<dbReference type="Pfam" id="PF00651">
    <property type="entry name" value="BTB"/>
    <property type="match status" value="1"/>
</dbReference>
<dbReference type="PANTHER" id="PTHR24413">
    <property type="entry name" value="SPECKLE-TYPE POZ PROTEIN"/>
    <property type="match status" value="1"/>
</dbReference>
<reference evidence="3 4" key="1">
    <citation type="submission" date="2024-09" db="EMBL/GenBank/DDBJ databases">
        <title>Chromosome-scale assembly of Riccia sorocarpa.</title>
        <authorList>
            <person name="Paukszto L."/>
        </authorList>
    </citation>
    <scope>NUCLEOTIDE SEQUENCE [LARGE SCALE GENOMIC DNA]</scope>
    <source>
        <strain evidence="3">LP-2024</strain>
        <tissue evidence="3">Aerial parts of the thallus</tissue>
    </source>
</reference>
<comment type="pathway">
    <text evidence="1">Protein modification; protein ubiquitination.</text>
</comment>
<comment type="caution">
    <text evidence="3">The sequence shown here is derived from an EMBL/GenBank/DDBJ whole genome shotgun (WGS) entry which is preliminary data.</text>
</comment>
<organism evidence="3 4">
    <name type="scientific">Riccia sorocarpa</name>
    <dbReference type="NCBI Taxonomy" id="122646"/>
    <lineage>
        <taxon>Eukaryota</taxon>
        <taxon>Viridiplantae</taxon>
        <taxon>Streptophyta</taxon>
        <taxon>Embryophyta</taxon>
        <taxon>Marchantiophyta</taxon>
        <taxon>Marchantiopsida</taxon>
        <taxon>Marchantiidae</taxon>
        <taxon>Marchantiales</taxon>
        <taxon>Ricciaceae</taxon>
        <taxon>Riccia</taxon>
    </lineage>
</organism>
<proteinExistence type="predicted"/>
<keyword evidence="4" id="KW-1185">Reference proteome</keyword>
<dbReference type="PROSITE" id="PS50097">
    <property type="entry name" value="BTB"/>
    <property type="match status" value="1"/>
</dbReference>
<evidence type="ECO:0000313" key="3">
    <source>
        <dbReference type="EMBL" id="KAL3682602.1"/>
    </source>
</evidence>
<dbReference type="EMBL" id="JBJQOH010000006">
    <property type="protein sequence ID" value="KAL3682602.1"/>
    <property type="molecule type" value="Genomic_DNA"/>
</dbReference>